<keyword evidence="1" id="KW-0732">Signal</keyword>
<feature type="signal peptide" evidence="1">
    <location>
        <begin position="1"/>
        <end position="18"/>
    </location>
</feature>
<dbReference type="HOGENOM" id="CLU_1685764_0_0_6"/>
<evidence type="ECO:0008006" key="3">
    <source>
        <dbReference type="Google" id="ProtNLM"/>
    </source>
</evidence>
<organism evidence="2">
    <name type="scientific">Hydrogenovibrio crunogenus (strain DSM 25203 / XCL-2)</name>
    <name type="common">Thiomicrospira crunogena</name>
    <dbReference type="NCBI Taxonomy" id="317025"/>
    <lineage>
        <taxon>Bacteria</taxon>
        <taxon>Pseudomonadati</taxon>
        <taxon>Pseudomonadota</taxon>
        <taxon>Gammaproteobacteria</taxon>
        <taxon>Thiotrichales</taxon>
        <taxon>Piscirickettsiaceae</taxon>
        <taxon>Hydrogenovibrio</taxon>
    </lineage>
</organism>
<dbReference type="EMBL" id="CP000109">
    <property type="protein sequence ID" value="ABB41726.1"/>
    <property type="molecule type" value="Genomic_DNA"/>
</dbReference>
<dbReference type="PROSITE" id="PS51257">
    <property type="entry name" value="PROKAR_LIPOPROTEIN"/>
    <property type="match status" value="1"/>
</dbReference>
<evidence type="ECO:0000313" key="2">
    <source>
        <dbReference type="EMBL" id="ABB41726.1"/>
    </source>
</evidence>
<proteinExistence type="predicted"/>
<sequence length="156" mass="17624">MFKKITFLLLLSSSVLMGCSNDLIRPDDKHIEAMIQVSSEASDQTTLLLKIKSWMQSRISVPGAKIKYLNMTNGQVNGQGVIATEIRDKMLQTQYVIKVKVISPSLIQFETRDFADLPGIRYGESDRAEVFHDSIKPHIMQVVEALDAYLNEEDSF</sequence>
<dbReference type="STRING" id="317025.Tcr_1131"/>
<accession>Q31GJ7</accession>
<dbReference type="AlphaFoldDB" id="Q31GJ7"/>
<name>Q31GJ7_HYDCU</name>
<protein>
    <recommendedName>
        <fullName evidence="3">Lipoprotein</fullName>
    </recommendedName>
</protein>
<evidence type="ECO:0000256" key="1">
    <source>
        <dbReference type="SAM" id="SignalP"/>
    </source>
</evidence>
<dbReference type="OrthoDB" id="5612376at2"/>
<dbReference type="KEGG" id="tcx:Tcr_1131"/>
<feature type="chain" id="PRO_5004220414" description="Lipoprotein" evidence="1">
    <location>
        <begin position="19"/>
        <end position="156"/>
    </location>
</feature>
<gene>
    <name evidence="2" type="ordered locus">Tcr_1131</name>
</gene>
<reference evidence="2" key="1">
    <citation type="submission" date="2006-07" db="EMBL/GenBank/DDBJ databases">
        <title>Complete sequence of Thiomicrospira crunogena XCL-2.</title>
        <authorList>
            <consortium name="US DOE Joint Genome Institute"/>
            <person name="Copeland A."/>
            <person name="Lucas S."/>
            <person name="Lapidus A."/>
            <person name="Barry K."/>
            <person name="Detter J.C."/>
            <person name="Glavina del Rio T."/>
            <person name="Hammon N."/>
            <person name="Israni S."/>
            <person name="Dalin E."/>
            <person name="Tice H."/>
            <person name="Pitluck S."/>
            <person name="Chain P."/>
            <person name="Malfatti S."/>
            <person name="Shin M."/>
            <person name="Vergez L."/>
            <person name="Schmutz J."/>
            <person name="Larimer F."/>
            <person name="Land M."/>
            <person name="Hauser L."/>
            <person name="Kyrpides N."/>
            <person name="Lykidis A."/>
            <person name="Scott K.M."/>
            <person name="Sievert S."/>
            <person name="Kerfeld C."/>
            <person name="Freyermuth S."/>
            <person name="Dobrinski K."/>
            <person name="Boller A."/>
            <person name="Fitzpatrick K."/>
            <person name="Thoma P."/>
            <person name="Moore J."/>
            <person name="Richardson P."/>
        </authorList>
    </citation>
    <scope>NUCLEOTIDE SEQUENCE</scope>
    <source>
        <strain evidence="2">XCL-2</strain>
    </source>
</reference>